<dbReference type="OrthoDB" id="5844717at2759"/>
<protein>
    <submittedName>
        <fullName evidence="1">Uncharacterized protein</fullName>
    </submittedName>
</protein>
<dbReference type="EMBL" id="KN716653">
    <property type="protein sequence ID" value="KJH42539.1"/>
    <property type="molecule type" value="Genomic_DNA"/>
</dbReference>
<organism evidence="1 2">
    <name type="scientific">Dictyocaulus viviparus</name>
    <name type="common">Bovine lungworm</name>
    <dbReference type="NCBI Taxonomy" id="29172"/>
    <lineage>
        <taxon>Eukaryota</taxon>
        <taxon>Metazoa</taxon>
        <taxon>Ecdysozoa</taxon>
        <taxon>Nematoda</taxon>
        <taxon>Chromadorea</taxon>
        <taxon>Rhabditida</taxon>
        <taxon>Rhabditina</taxon>
        <taxon>Rhabditomorpha</taxon>
        <taxon>Strongyloidea</taxon>
        <taxon>Metastrongylidae</taxon>
        <taxon>Dictyocaulus</taxon>
    </lineage>
</organism>
<accession>A0A0D8XFM4</accession>
<sequence length="106" mass="11961">MRQSSFDWYFCSTCRHLDKRFVGCKGQLLNNYYASITVSQAHAIFGVVAVGKVTFYRLGLDKRNTWKDAKFSSRGIEEIAVVNLNGSCSTLVTNIDEGELVHFNQS</sequence>
<dbReference type="AlphaFoldDB" id="A0A0D8XFM4"/>
<proteinExistence type="predicted"/>
<reference evidence="2" key="2">
    <citation type="journal article" date="2016" name="Sci. Rep.">
        <title>Dictyocaulus viviparus genome, variome and transcriptome elucidate lungworm biology and support future intervention.</title>
        <authorList>
            <person name="McNulty S.N."/>
            <person name="Strube C."/>
            <person name="Rosa B.A."/>
            <person name="Martin J.C."/>
            <person name="Tyagi R."/>
            <person name="Choi Y.J."/>
            <person name="Wang Q."/>
            <person name="Hallsworth Pepin K."/>
            <person name="Zhang X."/>
            <person name="Ozersky P."/>
            <person name="Wilson R.K."/>
            <person name="Sternberg P.W."/>
            <person name="Gasser R.B."/>
            <person name="Mitreva M."/>
        </authorList>
    </citation>
    <scope>NUCLEOTIDE SEQUENCE [LARGE SCALE GENOMIC DNA]</scope>
    <source>
        <strain evidence="2">HannoverDv2000</strain>
    </source>
</reference>
<evidence type="ECO:0000313" key="2">
    <source>
        <dbReference type="Proteomes" id="UP000053766"/>
    </source>
</evidence>
<keyword evidence="2" id="KW-1185">Reference proteome</keyword>
<evidence type="ECO:0000313" key="1">
    <source>
        <dbReference type="EMBL" id="KJH42539.1"/>
    </source>
</evidence>
<name>A0A0D8XFM4_DICVI</name>
<gene>
    <name evidence="1" type="ORF">DICVIV_11462</name>
</gene>
<reference evidence="1 2" key="1">
    <citation type="submission" date="2013-11" db="EMBL/GenBank/DDBJ databases">
        <title>Draft genome of the bovine lungworm Dictyocaulus viviparus.</title>
        <authorList>
            <person name="Mitreva M."/>
        </authorList>
    </citation>
    <scope>NUCLEOTIDE SEQUENCE [LARGE SCALE GENOMIC DNA]</scope>
    <source>
        <strain evidence="1 2">HannoverDv2000</strain>
    </source>
</reference>
<dbReference type="Proteomes" id="UP000053766">
    <property type="component" value="Unassembled WGS sequence"/>
</dbReference>